<proteinExistence type="inferred from homology"/>
<reference evidence="9 10" key="1">
    <citation type="submission" date="2021-03" db="EMBL/GenBank/DDBJ databases">
        <title>Sequencing the genomes of 1000 actinobacteria strains.</title>
        <authorList>
            <person name="Klenk H.-P."/>
        </authorList>
    </citation>
    <scope>NUCLEOTIDE SEQUENCE [LARGE SCALE GENOMIC DNA]</scope>
    <source>
        <strain evidence="9 10">DSM 18824</strain>
    </source>
</reference>
<feature type="transmembrane region" description="Helical" evidence="8">
    <location>
        <begin position="149"/>
        <end position="167"/>
    </location>
</feature>
<dbReference type="InterPro" id="IPR027417">
    <property type="entry name" value="P-loop_NTPase"/>
</dbReference>
<accession>A0ABS4USH8</accession>
<dbReference type="SUPFAM" id="SSF52540">
    <property type="entry name" value="P-loop containing nucleoside triphosphate hydrolases"/>
    <property type="match status" value="1"/>
</dbReference>
<feature type="compositionally biased region" description="Basic and acidic residues" evidence="7">
    <location>
        <begin position="753"/>
        <end position="762"/>
    </location>
</feature>
<dbReference type="Pfam" id="PF02534">
    <property type="entry name" value="T4SS-DNA_transf"/>
    <property type="match status" value="1"/>
</dbReference>
<dbReference type="InterPro" id="IPR051539">
    <property type="entry name" value="T4SS-coupling_protein"/>
</dbReference>
<dbReference type="PANTHER" id="PTHR37937">
    <property type="entry name" value="CONJUGATIVE TRANSFER: DNA TRANSPORT"/>
    <property type="match status" value="1"/>
</dbReference>
<dbReference type="PANTHER" id="PTHR37937:SF1">
    <property type="entry name" value="CONJUGATIVE TRANSFER: DNA TRANSPORT"/>
    <property type="match status" value="1"/>
</dbReference>
<dbReference type="Gene3D" id="3.40.50.300">
    <property type="entry name" value="P-loop containing nucleotide triphosphate hydrolases"/>
    <property type="match status" value="1"/>
</dbReference>
<sequence length="777" mass="82801">MMRRPTRTEGAMVPHFTLAMVALTALGVGAVAWDKTPGLTELGYWAAATGVVGVVTAGLLFWRLMHGALIAAPLWVLLAGAIGLRVGAPGGAAGWVIAGGVLLLVTLGLVAVNRPVGAGLSLALWLGYAGFVLRALPDTVEVSARWWQLLAAAVVVLIGTAGFTLRSRSSSRGLLRRLGRAGRVTDGLASAWDVHRNASARMLRRKARQVRPSLAQVPAWKRRFVPLTQLGTTVATVGWVKVRSSAEDHTLTVAGPRAGKTGLVMGHLLDAPGAAIVTSTKTDVLDITRGLRGQRGPVWVFDPDGLTEDGSTITFDPLTGCTDPSVAMDRASDLLDGVGAKSDDAEHWLNLARQALTALMHAAALGGYTMADVQRWVAHPDTGKDDVLWELRVADAVGFEQQATQFFMNNERTRSSISTTIMPALSWLSVPAAAAAAAPGGVAFDVARLLAETGTVYLLGAEDKKTAPLVTALTAHIARQARAIAVRSTGRRLEPQLTMVLDEAALICLIPLDRWTGDFGSRGITLHIVAQSRAQLRERFGEAATGSLMTNVSTKVVLAGTSDDDDLQFWSTLCGERLEQTATKDRTTGGVTISDRHVPVLTPGQIAQLRAGQALIITRGMPPAIGRIKMAWKRSDLRRERFHNRPTVQWTSRQLAASEQWAGARLIVGCAWLRDAAITSAVAVTDQMTTARQRLTAPVVRRTTARLDAAVAWLEANDPARELLARVRLAGAMRTARAALAARSELTQFTGDSEARPQDRLPARAGAGAGTDEEGRS</sequence>
<name>A0ABS4USH8_9ACTN</name>
<evidence type="ECO:0000256" key="6">
    <source>
        <dbReference type="ARBA" id="ARBA00023136"/>
    </source>
</evidence>
<evidence type="ECO:0000256" key="1">
    <source>
        <dbReference type="ARBA" id="ARBA00004651"/>
    </source>
</evidence>
<dbReference type="CDD" id="cd01127">
    <property type="entry name" value="TrwB_TraG_TraD_VirD4"/>
    <property type="match status" value="1"/>
</dbReference>
<evidence type="ECO:0000256" key="7">
    <source>
        <dbReference type="SAM" id="MobiDB-lite"/>
    </source>
</evidence>
<feature type="transmembrane region" description="Helical" evidence="8">
    <location>
        <begin position="119"/>
        <end position="137"/>
    </location>
</feature>
<keyword evidence="6 8" id="KW-0472">Membrane</keyword>
<evidence type="ECO:0000256" key="2">
    <source>
        <dbReference type="ARBA" id="ARBA00008806"/>
    </source>
</evidence>
<evidence type="ECO:0000313" key="9">
    <source>
        <dbReference type="EMBL" id="MBP2354587.1"/>
    </source>
</evidence>
<evidence type="ECO:0000313" key="10">
    <source>
        <dbReference type="Proteomes" id="UP000755585"/>
    </source>
</evidence>
<keyword evidence="3" id="KW-1003">Cell membrane</keyword>
<comment type="subcellular location">
    <subcellularLocation>
        <location evidence="1">Cell membrane</location>
        <topology evidence="1">Multi-pass membrane protein</topology>
    </subcellularLocation>
</comment>
<keyword evidence="10" id="KW-1185">Reference proteome</keyword>
<evidence type="ECO:0000256" key="3">
    <source>
        <dbReference type="ARBA" id="ARBA00022475"/>
    </source>
</evidence>
<feature type="transmembrane region" description="Helical" evidence="8">
    <location>
        <begin position="42"/>
        <end position="62"/>
    </location>
</feature>
<gene>
    <name evidence="9" type="ORF">JOF29_005697</name>
</gene>
<evidence type="ECO:0000256" key="5">
    <source>
        <dbReference type="ARBA" id="ARBA00022989"/>
    </source>
</evidence>
<comment type="caution">
    <text evidence="9">The sequence shown here is derived from an EMBL/GenBank/DDBJ whole genome shotgun (WGS) entry which is preliminary data.</text>
</comment>
<comment type="similarity">
    <text evidence="2">Belongs to the VirD4/TraG family.</text>
</comment>
<dbReference type="InterPro" id="IPR003688">
    <property type="entry name" value="TraG/VirD4"/>
</dbReference>
<keyword evidence="4 8" id="KW-0812">Transmembrane</keyword>
<dbReference type="RefSeq" id="WP_209697372.1">
    <property type="nucleotide sequence ID" value="NZ_BAAAVU010000031.1"/>
</dbReference>
<protein>
    <submittedName>
        <fullName evidence="9">Type IV secretory pathway TraG/TraD family ATPase VirD4</fullName>
    </submittedName>
</protein>
<keyword evidence="5 8" id="KW-1133">Transmembrane helix</keyword>
<evidence type="ECO:0000256" key="8">
    <source>
        <dbReference type="SAM" id="Phobius"/>
    </source>
</evidence>
<evidence type="ECO:0000256" key="4">
    <source>
        <dbReference type="ARBA" id="ARBA00022692"/>
    </source>
</evidence>
<dbReference type="Proteomes" id="UP000755585">
    <property type="component" value="Unassembled WGS sequence"/>
</dbReference>
<organism evidence="9 10">
    <name type="scientific">Kribbella aluminosa</name>
    <dbReference type="NCBI Taxonomy" id="416017"/>
    <lineage>
        <taxon>Bacteria</taxon>
        <taxon>Bacillati</taxon>
        <taxon>Actinomycetota</taxon>
        <taxon>Actinomycetes</taxon>
        <taxon>Propionibacteriales</taxon>
        <taxon>Kribbellaceae</taxon>
        <taxon>Kribbella</taxon>
    </lineage>
</organism>
<feature type="transmembrane region" description="Helical" evidence="8">
    <location>
        <begin position="69"/>
        <end position="86"/>
    </location>
</feature>
<dbReference type="EMBL" id="JAGINT010000002">
    <property type="protein sequence ID" value="MBP2354587.1"/>
    <property type="molecule type" value="Genomic_DNA"/>
</dbReference>
<feature type="region of interest" description="Disordered" evidence="7">
    <location>
        <begin position="747"/>
        <end position="777"/>
    </location>
</feature>